<feature type="transmembrane region" description="Helical" evidence="1">
    <location>
        <begin position="130"/>
        <end position="148"/>
    </location>
</feature>
<accession>A0A931DEC4</accession>
<dbReference type="AlphaFoldDB" id="A0A931DEC4"/>
<protein>
    <submittedName>
        <fullName evidence="2">Uncharacterized protein</fullName>
    </submittedName>
</protein>
<feature type="transmembrane region" description="Helical" evidence="1">
    <location>
        <begin position="91"/>
        <end position="110"/>
    </location>
</feature>
<keyword evidence="3" id="KW-1185">Reference proteome</keyword>
<comment type="caution">
    <text evidence="2">The sequence shown here is derived from an EMBL/GenBank/DDBJ whole genome shotgun (WGS) entry which is preliminary data.</text>
</comment>
<name>A0A931DEC4_9ACTN</name>
<keyword evidence="1" id="KW-1133">Transmembrane helix</keyword>
<organism evidence="2 3">
    <name type="scientific">Actinomadura viridis</name>
    <dbReference type="NCBI Taxonomy" id="58110"/>
    <lineage>
        <taxon>Bacteria</taxon>
        <taxon>Bacillati</taxon>
        <taxon>Actinomycetota</taxon>
        <taxon>Actinomycetes</taxon>
        <taxon>Streptosporangiales</taxon>
        <taxon>Thermomonosporaceae</taxon>
        <taxon>Actinomadura</taxon>
    </lineage>
</organism>
<keyword evidence="1" id="KW-0812">Transmembrane</keyword>
<evidence type="ECO:0000313" key="3">
    <source>
        <dbReference type="Proteomes" id="UP000614047"/>
    </source>
</evidence>
<keyword evidence="1" id="KW-0472">Membrane</keyword>
<reference evidence="2" key="1">
    <citation type="submission" date="2020-11" db="EMBL/GenBank/DDBJ databases">
        <title>Sequencing the genomes of 1000 actinobacteria strains.</title>
        <authorList>
            <person name="Klenk H.-P."/>
        </authorList>
    </citation>
    <scope>NUCLEOTIDE SEQUENCE</scope>
    <source>
        <strain evidence="2">DSM 43175</strain>
    </source>
</reference>
<dbReference type="RefSeq" id="WP_197009070.1">
    <property type="nucleotide sequence ID" value="NZ_BAABES010000014.1"/>
</dbReference>
<gene>
    <name evidence="2" type="ORF">IW256_000124</name>
</gene>
<feature type="transmembrane region" description="Helical" evidence="1">
    <location>
        <begin position="7"/>
        <end position="30"/>
    </location>
</feature>
<evidence type="ECO:0000256" key="1">
    <source>
        <dbReference type="SAM" id="Phobius"/>
    </source>
</evidence>
<dbReference type="Proteomes" id="UP000614047">
    <property type="component" value="Unassembled WGS sequence"/>
</dbReference>
<evidence type="ECO:0000313" key="2">
    <source>
        <dbReference type="EMBL" id="MBG6086011.1"/>
    </source>
</evidence>
<proteinExistence type="predicted"/>
<dbReference type="EMBL" id="JADOUA010000001">
    <property type="protein sequence ID" value="MBG6086011.1"/>
    <property type="molecule type" value="Genomic_DNA"/>
</dbReference>
<sequence length="162" mass="17678">MPGTVRLAVSLMLIIAVVQIAGVSLGFMAADEMRAELEAAYSADEYVGADDVNAKVRESLIGGIVLTGLLSALWSWMAVKYRSGRRWARITGTILFGLFTFLWVLWLGVFNGEPPPGSLDPGEHMLLATPAANAAMWVLALVIVVLSWTPPADRHFRRARRP</sequence>
<feature type="transmembrane region" description="Helical" evidence="1">
    <location>
        <begin position="60"/>
        <end position="79"/>
    </location>
</feature>